<evidence type="ECO:0000256" key="1">
    <source>
        <dbReference type="SAM" id="Phobius"/>
    </source>
</evidence>
<accession>D8PZ00</accession>
<keyword evidence="1" id="KW-0472">Membrane</keyword>
<feature type="transmembrane region" description="Helical" evidence="1">
    <location>
        <begin position="81"/>
        <end position="103"/>
    </location>
</feature>
<dbReference type="KEGG" id="scm:SCHCO_02492674"/>
<dbReference type="AlphaFoldDB" id="D8PZ00"/>
<organism evidence="3">
    <name type="scientific">Schizophyllum commune (strain H4-8 / FGSC 9210)</name>
    <name type="common">Split gill fungus</name>
    <dbReference type="NCBI Taxonomy" id="578458"/>
    <lineage>
        <taxon>Eukaryota</taxon>
        <taxon>Fungi</taxon>
        <taxon>Dikarya</taxon>
        <taxon>Basidiomycota</taxon>
        <taxon>Agaricomycotina</taxon>
        <taxon>Agaricomycetes</taxon>
        <taxon>Agaricomycetidae</taxon>
        <taxon>Agaricales</taxon>
        <taxon>Schizophyllaceae</taxon>
        <taxon>Schizophyllum</taxon>
    </lineage>
</organism>
<reference evidence="2 3" key="1">
    <citation type="journal article" date="2010" name="Nat. Biotechnol.">
        <title>Genome sequence of the model mushroom Schizophyllum commune.</title>
        <authorList>
            <person name="Ohm R.A."/>
            <person name="de Jong J.F."/>
            <person name="Lugones L.G."/>
            <person name="Aerts A."/>
            <person name="Kothe E."/>
            <person name="Stajich J.E."/>
            <person name="de Vries R.P."/>
            <person name="Record E."/>
            <person name="Levasseur A."/>
            <person name="Baker S.E."/>
            <person name="Bartholomew K.A."/>
            <person name="Coutinho P.M."/>
            <person name="Erdmann S."/>
            <person name="Fowler T.J."/>
            <person name="Gathman A.C."/>
            <person name="Lombard V."/>
            <person name="Henrissat B."/>
            <person name="Knabe N."/>
            <person name="Kuees U."/>
            <person name="Lilly W.W."/>
            <person name="Lindquist E."/>
            <person name="Lucas S."/>
            <person name="Magnuson J.K."/>
            <person name="Piumi F."/>
            <person name="Raudaskoski M."/>
            <person name="Salamov A."/>
            <person name="Schmutz J."/>
            <person name="Schwarze F.W.M.R."/>
            <person name="vanKuyk P.A."/>
            <person name="Horton J.S."/>
            <person name="Grigoriev I.V."/>
            <person name="Woesten H.A.B."/>
        </authorList>
    </citation>
    <scope>NUCLEOTIDE SEQUENCE [LARGE SCALE GENOMIC DNA]</scope>
    <source>
        <strain evidence="3">H4-8 / FGSC 9210</strain>
    </source>
</reference>
<name>D8PZ00_SCHCM</name>
<evidence type="ECO:0000313" key="3">
    <source>
        <dbReference type="Proteomes" id="UP000007431"/>
    </source>
</evidence>
<dbReference type="GeneID" id="9586251"/>
<dbReference type="RefSeq" id="XP_003034246.1">
    <property type="nucleotide sequence ID" value="XM_003034200.1"/>
</dbReference>
<dbReference type="InParanoid" id="D8PZ00"/>
<feature type="non-terminal residue" evidence="2">
    <location>
        <position position="124"/>
    </location>
</feature>
<protein>
    <submittedName>
        <fullName evidence="2">Uncharacterized protein</fullName>
    </submittedName>
</protein>
<evidence type="ECO:0000313" key="2">
    <source>
        <dbReference type="EMBL" id="EFI99343.1"/>
    </source>
</evidence>
<proteinExistence type="predicted"/>
<keyword evidence="1" id="KW-1133">Transmembrane helix</keyword>
<dbReference type="Proteomes" id="UP000007431">
    <property type="component" value="Unassembled WGS sequence"/>
</dbReference>
<dbReference type="VEuPathDB" id="FungiDB:SCHCODRAFT_02492674"/>
<sequence length="124" mass="13504">MMLSSRRSDASGAGTLVVSQAELLRLARAGKLFTNVQITVQPGDRDAREYPLSVGNIHSVEKLEEVLSIQRRSPSICGFDLPHAAFVFVVISFFVVYIALLLLNGSDDKMALPNPAHLLLSAPR</sequence>
<keyword evidence="1" id="KW-0812">Transmembrane</keyword>
<gene>
    <name evidence="2" type="ORF">SCHCODRAFT_106564</name>
</gene>
<keyword evidence="3" id="KW-1185">Reference proteome</keyword>
<dbReference type="HOGENOM" id="CLU_2005228_0_0_1"/>
<dbReference type="EMBL" id="GL377304">
    <property type="protein sequence ID" value="EFI99343.1"/>
    <property type="molecule type" value="Genomic_DNA"/>
</dbReference>